<feature type="compositionally biased region" description="Low complexity" evidence="1">
    <location>
        <begin position="607"/>
        <end position="621"/>
    </location>
</feature>
<evidence type="ECO:0000259" key="3">
    <source>
        <dbReference type="Pfam" id="PF02752"/>
    </source>
</evidence>
<feature type="compositionally biased region" description="Polar residues" evidence="1">
    <location>
        <begin position="178"/>
        <end position="190"/>
    </location>
</feature>
<dbReference type="InterPro" id="IPR014752">
    <property type="entry name" value="Arrestin-like_C"/>
</dbReference>
<accession>A0A9P5RY21</accession>
<dbReference type="GO" id="GO:0005886">
    <property type="term" value="C:plasma membrane"/>
    <property type="evidence" value="ECO:0007669"/>
    <property type="project" value="TreeGrafter"/>
</dbReference>
<dbReference type="SUPFAM" id="SSF81296">
    <property type="entry name" value="E set domains"/>
    <property type="match status" value="1"/>
</dbReference>
<dbReference type="InterPro" id="IPR014756">
    <property type="entry name" value="Ig_E-set"/>
</dbReference>
<reference evidence="4" key="1">
    <citation type="journal article" date="2020" name="Fungal Divers.">
        <title>Resolving the Mortierellaceae phylogeny through synthesis of multi-gene phylogenetics and phylogenomics.</title>
        <authorList>
            <person name="Vandepol N."/>
            <person name="Liber J."/>
            <person name="Desiro A."/>
            <person name="Na H."/>
            <person name="Kennedy M."/>
            <person name="Barry K."/>
            <person name="Grigoriev I.V."/>
            <person name="Miller A.N."/>
            <person name="O'Donnell K."/>
            <person name="Stajich J.E."/>
            <person name="Bonito G."/>
        </authorList>
    </citation>
    <scope>NUCLEOTIDE SEQUENCE</scope>
    <source>
        <strain evidence="4">NRRL 6426</strain>
    </source>
</reference>
<feature type="compositionally biased region" description="Low complexity" evidence="1">
    <location>
        <begin position="202"/>
        <end position="214"/>
    </location>
</feature>
<dbReference type="InterPro" id="IPR011021">
    <property type="entry name" value="Arrestin-like_N"/>
</dbReference>
<comment type="caution">
    <text evidence="4">The sequence shown here is derived from an EMBL/GenBank/DDBJ whole genome shotgun (WGS) entry which is preliminary data.</text>
</comment>
<evidence type="ECO:0000313" key="5">
    <source>
        <dbReference type="Proteomes" id="UP000748756"/>
    </source>
</evidence>
<protein>
    <recommendedName>
        <fullName evidence="6">Arrestin C-terminal-like domain-containing protein</fullName>
    </recommendedName>
</protein>
<feature type="compositionally biased region" description="Low complexity" evidence="1">
    <location>
        <begin position="40"/>
        <end position="67"/>
    </location>
</feature>
<evidence type="ECO:0000313" key="4">
    <source>
        <dbReference type="EMBL" id="KAF9150455.1"/>
    </source>
</evidence>
<keyword evidence="5" id="KW-1185">Reference proteome</keyword>
<feature type="region of interest" description="Disordered" evidence="1">
    <location>
        <begin position="36"/>
        <end position="102"/>
    </location>
</feature>
<sequence>MSGSNNTACSSSNSNNTANGRFANAADLLLYRGHFSPEALSPSPRSPISSPLSSPLSSPRRYPSNPSHTHHTQQPASFDLLPPAMSAHGATPAPSQDHSDMVSHSADLVYHDDDEEALEDHRYNNSRRPSFQSHSRPSSPPLPPTTATILSHLHPNSLSVTPSSSLSSPSTSRPDGGPSSSATSPSQTIGNEHHTSHSHTLSPFSFFSHGSHSPNGEHHSTKTLKIELTHPEVVLMAGQTTLLEGVVYVNLHKTTKVKSLHLEFSGRSSVTWVDDNAYSPATRHQTSPHIEHSWALIPHQHKQPAILLSAGQYTYPFSMELTDVLPETLTTTHGKVAYRLTATLTKPGLTFNHSTVTLPVNVLRRHPIQPSRAYQRGGRAVSAAEDKIKYKITMPQTRVPHNTKVPLQVSITAPTPRTFVQVLQVGLWERVVYRADGRKRVDMRLVKIQKSEGWDRPPNHQSEAWNWNKVLLFDMPQMGPDQNNCNPSADNGLMKVTHILRFSILGTDGTKRFRVENEIDLKVLAFEDEFQIDPEETANGGAEGPDGELPSYLTSFSTPRVSFDSERDMDPGDDDLLRAMIQRIHLPSYAESEEDANSRNPSRDVSRSTSRTASRAPSRGTSPERSHSTGSHSPAPSIPVTASPLGLGPSASEEIGTGDIQDQGLLPPPAVLISPCPAPTRNSPSPDYDAPLEKAPR</sequence>
<dbReference type="EMBL" id="JAAAUQ010000416">
    <property type="protein sequence ID" value="KAF9150455.1"/>
    <property type="molecule type" value="Genomic_DNA"/>
</dbReference>
<dbReference type="GO" id="GO:0005829">
    <property type="term" value="C:cytosol"/>
    <property type="evidence" value="ECO:0007669"/>
    <property type="project" value="TreeGrafter"/>
</dbReference>
<feature type="region of interest" description="Disordered" evidence="1">
    <location>
        <begin position="588"/>
        <end position="697"/>
    </location>
</feature>
<evidence type="ECO:0008006" key="6">
    <source>
        <dbReference type="Google" id="ProtNLM"/>
    </source>
</evidence>
<dbReference type="AlphaFoldDB" id="A0A9P5RY21"/>
<name>A0A9P5RY21_9FUNG</name>
<dbReference type="Gene3D" id="2.60.40.640">
    <property type="match status" value="1"/>
</dbReference>
<proteinExistence type="predicted"/>
<evidence type="ECO:0000256" key="1">
    <source>
        <dbReference type="SAM" id="MobiDB-lite"/>
    </source>
</evidence>
<feature type="region of interest" description="Disordered" evidence="1">
    <location>
        <begin position="1"/>
        <end position="20"/>
    </location>
</feature>
<feature type="region of interest" description="Disordered" evidence="1">
    <location>
        <begin position="535"/>
        <end position="573"/>
    </location>
</feature>
<dbReference type="OrthoDB" id="2333384at2759"/>
<feature type="domain" description="Arrestin C-terminal-like" evidence="3">
    <location>
        <begin position="385"/>
        <end position="506"/>
    </location>
</feature>
<dbReference type="GO" id="GO:0030674">
    <property type="term" value="F:protein-macromolecule adaptor activity"/>
    <property type="evidence" value="ECO:0007669"/>
    <property type="project" value="TreeGrafter"/>
</dbReference>
<dbReference type="PANTHER" id="PTHR11188">
    <property type="entry name" value="ARRESTIN DOMAIN CONTAINING PROTEIN"/>
    <property type="match status" value="1"/>
</dbReference>
<organism evidence="4 5">
    <name type="scientific">Linnemannia schmuckeri</name>
    <dbReference type="NCBI Taxonomy" id="64567"/>
    <lineage>
        <taxon>Eukaryota</taxon>
        <taxon>Fungi</taxon>
        <taxon>Fungi incertae sedis</taxon>
        <taxon>Mucoromycota</taxon>
        <taxon>Mortierellomycotina</taxon>
        <taxon>Mortierellomycetes</taxon>
        <taxon>Mortierellales</taxon>
        <taxon>Mortierellaceae</taxon>
        <taxon>Linnemannia</taxon>
    </lineage>
</organism>
<feature type="domain" description="Arrestin-like N-terminal" evidence="2">
    <location>
        <begin position="225"/>
        <end position="353"/>
    </location>
</feature>
<feature type="region of interest" description="Disordered" evidence="1">
    <location>
        <begin position="123"/>
        <end position="221"/>
    </location>
</feature>
<gene>
    <name evidence="4" type="ORF">BG015_007743</name>
</gene>
<dbReference type="GO" id="GO:0031625">
    <property type="term" value="F:ubiquitin protein ligase binding"/>
    <property type="evidence" value="ECO:0007669"/>
    <property type="project" value="TreeGrafter"/>
</dbReference>
<feature type="compositionally biased region" description="Low complexity" evidence="1">
    <location>
        <begin position="157"/>
        <end position="172"/>
    </location>
</feature>
<dbReference type="Pfam" id="PF00339">
    <property type="entry name" value="Arrestin_N"/>
    <property type="match status" value="1"/>
</dbReference>
<dbReference type="Pfam" id="PF02752">
    <property type="entry name" value="Arrestin_C"/>
    <property type="match status" value="1"/>
</dbReference>
<dbReference type="Proteomes" id="UP000748756">
    <property type="component" value="Unassembled WGS sequence"/>
</dbReference>
<dbReference type="PANTHER" id="PTHR11188:SF17">
    <property type="entry name" value="FI21816P1"/>
    <property type="match status" value="1"/>
</dbReference>
<dbReference type="InterPro" id="IPR011022">
    <property type="entry name" value="Arrestin_C-like"/>
</dbReference>
<dbReference type="InterPro" id="IPR050357">
    <property type="entry name" value="Arrestin_domain-protein"/>
</dbReference>
<evidence type="ECO:0000259" key="2">
    <source>
        <dbReference type="Pfam" id="PF00339"/>
    </source>
</evidence>
<dbReference type="GO" id="GO:0070086">
    <property type="term" value="P:ubiquitin-dependent endocytosis"/>
    <property type="evidence" value="ECO:0007669"/>
    <property type="project" value="TreeGrafter"/>
</dbReference>